<protein>
    <recommendedName>
        <fullName evidence="4">non-specific protein-tyrosine kinase</fullName>
        <ecNumber evidence="4">2.7.10.2</ecNumber>
    </recommendedName>
</protein>
<dbReference type="GO" id="GO:0004715">
    <property type="term" value="F:non-membrane spanning protein tyrosine kinase activity"/>
    <property type="evidence" value="ECO:0007669"/>
    <property type="project" value="UniProtKB-EC"/>
</dbReference>
<comment type="subcellular location">
    <subcellularLocation>
        <location evidence="1">Cell inner membrane</location>
        <topology evidence="1">Multi-pass membrane protein</topology>
    </subcellularLocation>
</comment>
<keyword evidence="13 17" id="KW-0472">Membrane</keyword>
<dbReference type="Proteomes" id="UP001419910">
    <property type="component" value="Unassembled WGS sequence"/>
</dbReference>
<evidence type="ECO:0000256" key="1">
    <source>
        <dbReference type="ARBA" id="ARBA00004429"/>
    </source>
</evidence>
<evidence type="ECO:0000256" key="13">
    <source>
        <dbReference type="ARBA" id="ARBA00023136"/>
    </source>
</evidence>
<keyword evidence="6" id="KW-0997">Cell inner membrane</keyword>
<comment type="similarity">
    <text evidence="3">Belongs to the etk/wzc family.</text>
</comment>
<feature type="coiled-coil region" evidence="16">
    <location>
        <begin position="203"/>
        <end position="230"/>
    </location>
</feature>
<evidence type="ECO:0000313" key="22">
    <source>
        <dbReference type="Proteomes" id="UP001419910"/>
    </source>
</evidence>
<dbReference type="Pfam" id="PF13807">
    <property type="entry name" value="GNVR"/>
    <property type="match status" value="1"/>
</dbReference>
<evidence type="ECO:0000256" key="14">
    <source>
        <dbReference type="ARBA" id="ARBA00023137"/>
    </source>
</evidence>
<keyword evidence="14" id="KW-0829">Tyrosine-protein kinase</keyword>
<dbReference type="InterPro" id="IPR005702">
    <property type="entry name" value="Wzc-like_C"/>
</dbReference>
<keyword evidence="8 17" id="KW-0812">Transmembrane</keyword>
<proteinExistence type="inferred from homology"/>
<sequence length="724" mass="79000">MGDRGYLEMAYPEDAPGFGIDFRQIYIILRRNIWLIVGVIFLALVLGFIGTLLMTPKYVATASVQIDQEADKILSSDDVQPSSAYQDADRFLQTQTDVLRSRSMAIRVTQELGLSGDPKFLAAMKVQVPPAVDDVRRQRALRDLTINLVQNNLDVVLPRDSRVVKISFTSPDPELAAKLANTYATSFITNNLQRKYESSSYARSFLGKQLAEAKTRLEQSERDLNDYAREAGLIKTSDPNPGGMSGPRSVTTASLIQLNQAANAAKADRIAAEQKWREVEGVPLLNIPDVLANGTVQSLLQQKATKTAELMDERARHRDDYPSIQQTKAQIAELTSQITAIASSIRSSIRGQYEVALRQEQSLDSQVSSLKGETLSEQDRGVRYNILSREADTNRTLYDGLLQRYKEVSAAAGVSSNNISVIDEAEVPGSPSSPKLFLNLALSILAGMVLAAIIVFVREQIDDAVRVPEDIERKLGLGVLGVIPRSEGEETLKQQLDSPRSVISEAYYALRTALSYSTPRGLPRSLLITSSQPSEGKTTSSYAIATNFARLGLRVVLIDADMRRPSLHTLLGMKNDIGLSTILTRQSDLPDATKATAEPNLAFVPSGPIPTSPTDLLGGPVMAEILHELTNHFDLIVIDGPPVLGLADAPIVAALVEATIFIVESNRGHRGATKGAVRRLRGAHISLIGAVLTKFDPKKTGDTQYYGYNYYTYGSNARLIGSGE</sequence>
<keyword evidence="22" id="KW-1185">Reference proteome</keyword>
<evidence type="ECO:0000256" key="17">
    <source>
        <dbReference type="SAM" id="Phobius"/>
    </source>
</evidence>
<evidence type="ECO:0000259" key="18">
    <source>
        <dbReference type="Pfam" id="PF02706"/>
    </source>
</evidence>
<dbReference type="Gene3D" id="3.40.50.300">
    <property type="entry name" value="P-loop containing nucleotide triphosphate hydrolases"/>
    <property type="match status" value="1"/>
</dbReference>
<keyword evidence="7 21" id="KW-0808">Transferase</keyword>
<evidence type="ECO:0000256" key="3">
    <source>
        <dbReference type="ARBA" id="ARBA00008883"/>
    </source>
</evidence>
<name>A0ABU9YCU1_9SPHN</name>
<dbReference type="SUPFAM" id="SSF52540">
    <property type="entry name" value="P-loop containing nucleoside triphosphate hydrolases"/>
    <property type="match status" value="1"/>
</dbReference>
<dbReference type="InterPro" id="IPR003856">
    <property type="entry name" value="LPS_length_determ_N"/>
</dbReference>
<dbReference type="InterPro" id="IPR027417">
    <property type="entry name" value="P-loop_NTPase"/>
</dbReference>
<organism evidence="21 22">
    <name type="scientific">Sphingomonas oligophenolica</name>
    <dbReference type="NCBI Taxonomy" id="301154"/>
    <lineage>
        <taxon>Bacteria</taxon>
        <taxon>Pseudomonadati</taxon>
        <taxon>Pseudomonadota</taxon>
        <taxon>Alphaproteobacteria</taxon>
        <taxon>Sphingomonadales</taxon>
        <taxon>Sphingomonadaceae</taxon>
        <taxon>Sphingomonas</taxon>
    </lineage>
</organism>
<keyword evidence="16" id="KW-0175">Coiled coil</keyword>
<keyword evidence="11" id="KW-0067">ATP-binding</keyword>
<keyword evidence="9" id="KW-0547">Nucleotide-binding</keyword>
<feature type="domain" description="Polysaccharide chain length determinant N-terminal" evidence="18">
    <location>
        <begin position="20"/>
        <end position="112"/>
    </location>
</feature>
<dbReference type="InterPro" id="IPR025669">
    <property type="entry name" value="AAA_dom"/>
</dbReference>
<dbReference type="Pfam" id="PF02706">
    <property type="entry name" value="Wzz"/>
    <property type="match status" value="1"/>
</dbReference>
<evidence type="ECO:0000256" key="16">
    <source>
        <dbReference type="SAM" id="Coils"/>
    </source>
</evidence>
<feature type="domain" description="Tyrosine-protein kinase G-rich" evidence="20">
    <location>
        <begin position="387"/>
        <end position="459"/>
    </location>
</feature>
<evidence type="ECO:0000256" key="10">
    <source>
        <dbReference type="ARBA" id="ARBA00022777"/>
    </source>
</evidence>
<evidence type="ECO:0000256" key="2">
    <source>
        <dbReference type="ARBA" id="ARBA00007316"/>
    </source>
</evidence>
<dbReference type="Pfam" id="PF13614">
    <property type="entry name" value="AAA_31"/>
    <property type="match status" value="1"/>
</dbReference>
<dbReference type="EC" id="2.7.10.2" evidence="4"/>
<evidence type="ECO:0000256" key="6">
    <source>
        <dbReference type="ARBA" id="ARBA00022519"/>
    </source>
</evidence>
<evidence type="ECO:0000256" key="9">
    <source>
        <dbReference type="ARBA" id="ARBA00022741"/>
    </source>
</evidence>
<dbReference type="CDD" id="cd05387">
    <property type="entry name" value="BY-kinase"/>
    <property type="match status" value="1"/>
</dbReference>
<dbReference type="NCBIfam" id="TIGR01007">
    <property type="entry name" value="eps_fam"/>
    <property type="match status" value="1"/>
</dbReference>
<keyword evidence="12 17" id="KW-1133">Transmembrane helix</keyword>
<reference evidence="21 22" key="1">
    <citation type="submission" date="2024-05" db="EMBL/GenBank/DDBJ databases">
        <authorList>
            <person name="Liu Q."/>
            <person name="Xin Y.-H."/>
        </authorList>
    </citation>
    <scope>NUCLEOTIDE SEQUENCE [LARGE SCALE GENOMIC DNA]</scope>
    <source>
        <strain evidence="21 22">CGMCC 1.10181</strain>
    </source>
</reference>
<comment type="catalytic activity">
    <reaction evidence="15">
        <text>L-tyrosyl-[protein] + ATP = O-phospho-L-tyrosyl-[protein] + ADP + H(+)</text>
        <dbReference type="Rhea" id="RHEA:10596"/>
        <dbReference type="Rhea" id="RHEA-COMP:10136"/>
        <dbReference type="Rhea" id="RHEA-COMP:20101"/>
        <dbReference type="ChEBI" id="CHEBI:15378"/>
        <dbReference type="ChEBI" id="CHEBI:30616"/>
        <dbReference type="ChEBI" id="CHEBI:46858"/>
        <dbReference type="ChEBI" id="CHEBI:61978"/>
        <dbReference type="ChEBI" id="CHEBI:456216"/>
        <dbReference type="EC" id="2.7.10.2"/>
    </reaction>
</comment>
<dbReference type="EMBL" id="JBDIME010000057">
    <property type="protein sequence ID" value="MEN2793616.1"/>
    <property type="molecule type" value="Genomic_DNA"/>
</dbReference>
<feature type="domain" description="AAA" evidence="19">
    <location>
        <begin position="536"/>
        <end position="666"/>
    </location>
</feature>
<keyword evidence="10" id="KW-0418">Kinase</keyword>
<evidence type="ECO:0000256" key="8">
    <source>
        <dbReference type="ARBA" id="ARBA00022692"/>
    </source>
</evidence>
<evidence type="ECO:0000256" key="7">
    <source>
        <dbReference type="ARBA" id="ARBA00022679"/>
    </source>
</evidence>
<evidence type="ECO:0000313" key="21">
    <source>
        <dbReference type="EMBL" id="MEN2793616.1"/>
    </source>
</evidence>
<evidence type="ECO:0000256" key="11">
    <source>
        <dbReference type="ARBA" id="ARBA00022840"/>
    </source>
</evidence>
<dbReference type="PANTHER" id="PTHR32309">
    <property type="entry name" value="TYROSINE-PROTEIN KINASE"/>
    <property type="match status" value="1"/>
</dbReference>
<comment type="caution">
    <text evidence="21">The sequence shown here is derived from an EMBL/GenBank/DDBJ whole genome shotgun (WGS) entry which is preliminary data.</text>
</comment>
<feature type="transmembrane region" description="Helical" evidence="17">
    <location>
        <begin position="33"/>
        <end position="54"/>
    </location>
</feature>
<evidence type="ECO:0000256" key="5">
    <source>
        <dbReference type="ARBA" id="ARBA00022475"/>
    </source>
</evidence>
<evidence type="ECO:0000259" key="19">
    <source>
        <dbReference type="Pfam" id="PF13614"/>
    </source>
</evidence>
<dbReference type="InterPro" id="IPR050445">
    <property type="entry name" value="Bact_polysacc_biosynth/exp"/>
</dbReference>
<comment type="similarity">
    <text evidence="2">Belongs to the CpsD/CapB family.</text>
</comment>
<gene>
    <name evidence="21" type="ORF">ABC974_28640</name>
</gene>
<dbReference type="PANTHER" id="PTHR32309:SF13">
    <property type="entry name" value="FERRIC ENTEROBACTIN TRANSPORT PROTEIN FEPE"/>
    <property type="match status" value="1"/>
</dbReference>
<evidence type="ECO:0000256" key="15">
    <source>
        <dbReference type="ARBA" id="ARBA00051245"/>
    </source>
</evidence>
<evidence type="ECO:0000256" key="12">
    <source>
        <dbReference type="ARBA" id="ARBA00022989"/>
    </source>
</evidence>
<accession>A0ABU9YCU1</accession>
<evidence type="ECO:0000256" key="4">
    <source>
        <dbReference type="ARBA" id="ARBA00011903"/>
    </source>
</evidence>
<evidence type="ECO:0000259" key="20">
    <source>
        <dbReference type="Pfam" id="PF13807"/>
    </source>
</evidence>
<dbReference type="RefSeq" id="WP_343889895.1">
    <property type="nucleotide sequence ID" value="NZ_BAAAEH010000025.1"/>
</dbReference>
<keyword evidence="5" id="KW-1003">Cell membrane</keyword>
<dbReference type="InterPro" id="IPR032807">
    <property type="entry name" value="GNVR"/>
</dbReference>